<name>A0A9Q5I2F0_SANBA</name>
<evidence type="ECO:0000313" key="2">
    <source>
        <dbReference type="EMBL" id="OCB90462.1"/>
    </source>
</evidence>
<feature type="region of interest" description="Disordered" evidence="1">
    <location>
        <begin position="121"/>
        <end position="224"/>
    </location>
</feature>
<dbReference type="OrthoDB" id="3215907at2759"/>
<comment type="caution">
    <text evidence="2">The sequence shown here is derived from an EMBL/GenBank/DDBJ whole genome shotgun (WGS) entry which is preliminary data.</text>
</comment>
<reference evidence="2" key="1">
    <citation type="submission" date="2016-06" db="EMBL/GenBank/DDBJ databases">
        <title>Draft Genome sequence of the fungus Inonotus baumii.</title>
        <authorList>
            <person name="Zhu H."/>
            <person name="Lin W."/>
        </authorList>
    </citation>
    <scope>NUCLEOTIDE SEQUENCE</scope>
    <source>
        <strain evidence="2">821</strain>
    </source>
</reference>
<feature type="compositionally biased region" description="Low complexity" evidence="1">
    <location>
        <begin position="181"/>
        <end position="201"/>
    </location>
</feature>
<organism evidence="2 3">
    <name type="scientific">Sanghuangporus baumii</name>
    <name type="common">Phellinus baumii</name>
    <dbReference type="NCBI Taxonomy" id="108892"/>
    <lineage>
        <taxon>Eukaryota</taxon>
        <taxon>Fungi</taxon>
        <taxon>Dikarya</taxon>
        <taxon>Basidiomycota</taxon>
        <taxon>Agaricomycotina</taxon>
        <taxon>Agaricomycetes</taxon>
        <taxon>Hymenochaetales</taxon>
        <taxon>Hymenochaetaceae</taxon>
        <taxon>Sanghuangporus</taxon>
    </lineage>
</organism>
<feature type="compositionally biased region" description="Polar residues" evidence="1">
    <location>
        <begin position="210"/>
        <end position="220"/>
    </location>
</feature>
<feature type="compositionally biased region" description="Low complexity" evidence="1">
    <location>
        <begin position="64"/>
        <end position="74"/>
    </location>
</feature>
<sequence>MPPPTFNHLDAAQRSRLIRSTRKLGKVLGTTPCVVESVPPLPTVSSSASVANKRYSVPPTPKSTFGDFTATTDFDPSEGRSRKASRVSDGGSDSCSSQHTVAEASTTSFIQHRKASSDVLSPLPVFSDSETSRRKPKRQQPMLRLPPTAASSAQLVTLPPESPTTLFSPDYRLDATDHVAPATKPLPLSPTSSISPSSTEMPPTPPSKLLDQTDSSSTTLPDDVYEYPGSIKIRSLEVDESRLRKRRMEKLMRHLGECVPSELVFGSSRQRDAMSFSGALPSTGNESLGTGPDMMKNAQSRVMRRISVISGQRRRTYAEENESTSSGCFSDPEPGTPARIHAVLMRERSKIHITRNEGRAKEKPLVEDDWTPEAYEDVVKRLRRLK</sequence>
<protein>
    <submittedName>
        <fullName evidence="2">Uncharacterized protein</fullName>
    </submittedName>
</protein>
<keyword evidence="3" id="KW-1185">Reference proteome</keyword>
<proteinExistence type="predicted"/>
<evidence type="ECO:0000313" key="3">
    <source>
        <dbReference type="Proteomes" id="UP000757232"/>
    </source>
</evidence>
<dbReference type="Proteomes" id="UP000757232">
    <property type="component" value="Unassembled WGS sequence"/>
</dbReference>
<accession>A0A9Q5I2F0</accession>
<dbReference type="EMBL" id="LNZH02000130">
    <property type="protein sequence ID" value="OCB90462.1"/>
    <property type="molecule type" value="Genomic_DNA"/>
</dbReference>
<feature type="region of interest" description="Disordered" evidence="1">
    <location>
        <begin position="35"/>
        <end position="99"/>
    </location>
</feature>
<feature type="region of interest" description="Disordered" evidence="1">
    <location>
        <begin position="315"/>
        <end position="336"/>
    </location>
</feature>
<gene>
    <name evidence="2" type="ORF">A7U60_g2314</name>
</gene>
<evidence type="ECO:0000256" key="1">
    <source>
        <dbReference type="SAM" id="MobiDB-lite"/>
    </source>
</evidence>
<dbReference type="AlphaFoldDB" id="A0A9Q5I2F0"/>